<feature type="compositionally biased region" description="Polar residues" evidence="1">
    <location>
        <begin position="109"/>
        <end position="123"/>
    </location>
</feature>
<evidence type="ECO:0000313" key="2">
    <source>
        <dbReference type="EMBL" id="KAK8880075.1"/>
    </source>
</evidence>
<comment type="caution">
    <text evidence="2">The sequence shown here is derived from an EMBL/GenBank/DDBJ whole genome shotgun (WGS) entry which is preliminary data.</text>
</comment>
<proteinExistence type="predicted"/>
<sequence>MSNSNTPTDKALFQLRVALGLISAPSVASGSPGASSGPSVQPTGPPAQPTGPPVQPTGPSVQPARNQVRGYIVPGQIGSGGSLPAAPMPSGPWGIYPRYALRTRARNGGSKSVASSSIRRAWK</sequence>
<dbReference type="Proteomes" id="UP001390339">
    <property type="component" value="Unassembled WGS sequence"/>
</dbReference>
<feature type="region of interest" description="Disordered" evidence="1">
    <location>
        <begin position="104"/>
        <end position="123"/>
    </location>
</feature>
<reference evidence="2 3" key="1">
    <citation type="journal article" date="2024" name="IMA Fungus">
        <title>Apiospora arundinis, a panoply of carbohydrate-active enzymes and secondary metabolites.</title>
        <authorList>
            <person name="Sorensen T."/>
            <person name="Petersen C."/>
            <person name="Muurmann A.T."/>
            <person name="Christiansen J.V."/>
            <person name="Brundto M.L."/>
            <person name="Overgaard C.K."/>
            <person name="Boysen A.T."/>
            <person name="Wollenberg R.D."/>
            <person name="Larsen T.O."/>
            <person name="Sorensen J.L."/>
            <person name="Nielsen K.L."/>
            <person name="Sondergaard T.E."/>
        </authorList>
    </citation>
    <scope>NUCLEOTIDE SEQUENCE [LARGE SCALE GENOMIC DNA]</scope>
    <source>
        <strain evidence="2 3">AAU 773</strain>
    </source>
</reference>
<evidence type="ECO:0000256" key="1">
    <source>
        <dbReference type="SAM" id="MobiDB-lite"/>
    </source>
</evidence>
<accession>A0ABR2JMW3</accession>
<gene>
    <name evidence="2" type="ORF">PGQ11_001369</name>
</gene>
<evidence type="ECO:0000313" key="3">
    <source>
        <dbReference type="Proteomes" id="UP001390339"/>
    </source>
</evidence>
<feature type="region of interest" description="Disordered" evidence="1">
    <location>
        <begin position="25"/>
        <end position="96"/>
    </location>
</feature>
<dbReference type="EMBL" id="JAPCWZ010000001">
    <property type="protein sequence ID" value="KAK8880075.1"/>
    <property type="molecule type" value="Genomic_DNA"/>
</dbReference>
<name>A0ABR2JMW3_9PEZI</name>
<keyword evidence="3" id="KW-1185">Reference proteome</keyword>
<organism evidence="2 3">
    <name type="scientific">Apiospora arundinis</name>
    <dbReference type="NCBI Taxonomy" id="335852"/>
    <lineage>
        <taxon>Eukaryota</taxon>
        <taxon>Fungi</taxon>
        <taxon>Dikarya</taxon>
        <taxon>Ascomycota</taxon>
        <taxon>Pezizomycotina</taxon>
        <taxon>Sordariomycetes</taxon>
        <taxon>Xylariomycetidae</taxon>
        <taxon>Amphisphaeriales</taxon>
        <taxon>Apiosporaceae</taxon>
        <taxon>Apiospora</taxon>
    </lineage>
</organism>
<feature type="compositionally biased region" description="Low complexity" evidence="1">
    <location>
        <begin position="25"/>
        <end position="42"/>
    </location>
</feature>
<protein>
    <submittedName>
        <fullName evidence="2">Uncharacterized protein</fullName>
    </submittedName>
</protein>
<feature type="compositionally biased region" description="Pro residues" evidence="1">
    <location>
        <begin position="43"/>
        <end position="56"/>
    </location>
</feature>